<dbReference type="EMBL" id="MU151462">
    <property type="protein sequence ID" value="KAF9443537.1"/>
    <property type="molecule type" value="Genomic_DNA"/>
</dbReference>
<gene>
    <name evidence="1" type="ORF">P691DRAFT_764172</name>
</gene>
<proteinExistence type="predicted"/>
<sequence>MAHKPCSKYANQPSPGPVPLLSLPMPTSPVRLLVPLVNISSATRQFLTSMNQDLWVHSKFSTEELEWLVLPMEVRFGIFAKLIDKLKFQPISVLEGTPQPTPIEVDEEENNEDDYCQILVKSMADAANALAACGMWCHDKKWSSLEANENFKSFYDNLRRLSGLFGFLPNTHKCPTPLPCT</sequence>
<organism evidence="1 2">
    <name type="scientific">Macrolepiota fuliginosa MF-IS2</name>
    <dbReference type="NCBI Taxonomy" id="1400762"/>
    <lineage>
        <taxon>Eukaryota</taxon>
        <taxon>Fungi</taxon>
        <taxon>Dikarya</taxon>
        <taxon>Basidiomycota</taxon>
        <taxon>Agaricomycotina</taxon>
        <taxon>Agaricomycetes</taxon>
        <taxon>Agaricomycetidae</taxon>
        <taxon>Agaricales</taxon>
        <taxon>Agaricineae</taxon>
        <taxon>Agaricaceae</taxon>
        <taxon>Macrolepiota</taxon>
    </lineage>
</organism>
<comment type="caution">
    <text evidence="1">The sequence shown here is derived from an EMBL/GenBank/DDBJ whole genome shotgun (WGS) entry which is preliminary data.</text>
</comment>
<reference evidence="1" key="1">
    <citation type="submission" date="2020-11" db="EMBL/GenBank/DDBJ databases">
        <authorList>
            <consortium name="DOE Joint Genome Institute"/>
            <person name="Ahrendt S."/>
            <person name="Riley R."/>
            <person name="Andreopoulos W."/>
            <person name="Labutti K."/>
            <person name="Pangilinan J."/>
            <person name="Ruiz-Duenas F.J."/>
            <person name="Barrasa J.M."/>
            <person name="Sanchez-Garcia M."/>
            <person name="Camarero S."/>
            <person name="Miyauchi S."/>
            <person name="Serrano A."/>
            <person name="Linde D."/>
            <person name="Babiker R."/>
            <person name="Drula E."/>
            <person name="Ayuso-Fernandez I."/>
            <person name="Pacheco R."/>
            <person name="Padilla G."/>
            <person name="Ferreira P."/>
            <person name="Barriuso J."/>
            <person name="Kellner H."/>
            <person name="Castanera R."/>
            <person name="Alfaro M."/>
            <person name="Ramirez L."/>
            <person name="Pisabarro A.G."/>
            <person name="Kuo A."/>
            <person name="Tritt A."/>
            <person name="Lipzen A."/>
            <person name="He G."/>
            <person name="Yan M."/>
            <person name="Ng V."/>
            <person name="Cullen D."/>
            <person name="Martin F."/>
            <person name="Rosso M.-N."/>
            <person name="Henrissat B."/>
            <person name="Hibbett D."/>
            <person name="Martinez A.T."/>
            <person name="Grigoriev I.V."/>
        </authorList>
    </citation>
    <scope>NUCLEOTIDE SEQUENCE</scope>
    <source>
        <strain evidence="1">MF-IS2</strain>
    </source>
</reference>
<name>A0A9P5X360_9AGAR</name>
<dbReference type="Proteomes" id="UP000807342">
    <property type="component" value="Unassembled WGS sequence"/>
</dbReference>
<dbReference type="AlphaFoldDB" id="A0A9P5X360"/>
<evidence type="ECO:0000313" key="2">
    <source>
        <dbReference type="Proteomes" id="UP000807342"/>
    </source>
</evidence>
<keyword evidence="2" id="KW-1185">Reference proteome</keyword>
<accession>A0A9P5X360</accession>
<protein>
    <submittedName>
        <fullName evidence="1">Uncharacterized protein</fullName>
    </submittedName>
</protein>
<evidence type="ECO:0000313" key="1">
    <source>
        <dbReference type="EMBL" id="KAF9443537.1"/>
    </source>
</evidence>